<evidence type="ECO:0000256" key="5">
    <source>
        <dbReference type="ARBA" id="ARBA00022692"/>
    </source>
</evidence>
<dbReference type="PRINTS" id="PR00171">
    <property type="entry name" value="SUGRTRNSPORT"/>
</dbReference>
<dbReference type="PROSITE" id="PS00216">
    <property type="entry name" value="SUGAR_TRANSPORT_1"/>
    <property type="match status" value="2"/>
</dbReference>
<evidence type="ECO:0000256" key="7">
    <source>
        <dbReference type="ARBA" id="ARBA00023136"/>
    </source>
</evidence>
<dbReference type="Gene3D" id="1.20.1250.20">
    <property type="entry name" value="MFS general substrate transporter like domains"/>
    <property type="match status" value="1"/>
</dbReference>
<dbReference type="FunFam" id="1.20.1250.20:FF:000134">
    <property type="entry name" value="MFS sugar transporter protein"/>
    <property type="match status" value="1"/>
</dbReference>
<feature type="transmembrane region" description="Helical" evidence="11">
    <location>
        <begin position="318"/>
        <end position="339"/>
    </location>
</feature>
<organism evidence="13 14">
    <name type="scientific">Malassezia globosa (strain ATCC MYA-4612 / CBS 7966)</name>
    <name type="common">Dandruff-associated fungus</name>
    <dbReference type="NCBI Taxonomy" id="425265"/>
    <lineage>
        <taxon>Eukaryota</taxon>
        <taxon>Fungi</taxon>
        <taxon>Dikarya</taxon>
        <taxon>Basidiomycota</taxon>
        <taxon>Ustilaginomycotina</taxon>
        <taxon>Malasseziomycetes</taxon>
        <taxon>Malasseziales</taxon>
        <taxon>Malasseziaceae</taxon>
        <taxon>Malassezia</taxon>
    </lineage>
</organism>
<feature type="transmembrane region" description="Helical" evidence="11">
    <location>
        <begin position="420"/>
        <end position="441"/>
    </location>
</feature>
<keyword evidence="4" id="KW-0762">Sugar transport</keyword>
<dbReference type="InterPro" id="IPR005828">
    <property type="entry name" value="MFS_sugar_transport-like"/>
</dbReference>
<evidence type="ECO:0000256" key="10">
    <source>
        <dbReference type="SAM" id="MobiDB-lite"/>
    </source>
</evidence>
<dbReference type="AlphaFoldDB" id="A8Q0P6"/>
<dbReference type="InterPro" id="IPR003663">
    <property type="entry name" value="Sugar/inositol_transpt"/>
</dbReference>
<proteinExistence type="inferred from homology"/>
<comment type="subcellular location">
    <subcellularLocation>
        <location evidence="1">Membrane</location>
        <topology evidence="1">Multi-pass membrane protein</topology>
    </subcellularLocation>
</comment>
<reference evidence="13 14" key="1">
    <citation type="journal article" date="2007" name="Proc. Natl. Acad. Sci. U.S.A.">
        <title>Dandruff-associated Malassezia genomes reveal convergent and divergent virulence traits shared with plant and human fungal pathogens.</title>
        <authorList>
            <person name="Xu J."/>
            <person name="Saunders C.W."/>
            <person name="Hu P."/>
            <person name="Grant R.A."/>
            <person name="Boekhout T."/>
            <person name="Kuramae E.E."/>
            <person name="Kronstad J.W."/>
            <person name="Deangelis Y.M."/>
            <person name="Reeder N.L."/>
            <person name="Johnstone K.R."/>
            <person name="Leland M."/>
            <person name="Fieno A.M."/>
            <person name="Begley W.M."/>
            <person name="Sun Y."/>
            <person name="Lacey M.P."/>
            <person name="Chaudhary T."/>
            <person name="Keough T."/>
            <person name="Chu L."/>
            <person name="Sears R."/>
            <person name="Yuan B."/>
            <person name="Dawson T.L.Jr."/>
        </authorList>
    </citation>
    <scope>NUCLEOTIDE SEQUENCE [LARGE SCALE GENOMIC DNA]</scope>
    <source>
        <strain evidence="14">ATCC MYA-4612 / CBS 7966</strain>
    </source>
</reference>
<evidence type="ECO:0000256" key="6">
    <source>
        <dbReference type="ARBA" id="ARBA00022989"/>
    </source>
</evidence>
<sequence length="543" mass="60361">MRLNHIVHGAPVGYTTYAIGGLASMGGFLFGWDTGQIADLLIMDDYRNRFAQHDVPGQPKEWNTWIRGLLVSLLSAGAVFGALVGAPISDKLGRRLSVTLGCILYMVGLIIQISSDHGWPQMAVGRIFDGLAIGWLSSAIPLYQSEIVPRQVRGAVVGTYQLFITLGILMSYCACYGTHSYSDSGQWRVPMGIGFAWGLLLGSCILLCPESPRWLGKRGQFDKTKRVLALMRGVDENDAYLNNEFEEIKQEVIKEAELEESGTWLDCFSFKQKALYRTFLGMYLQMGQQLTGANYFFYYGATIFRKVDLMDTETDNSYISQIILGAVNFVTTFPGLYALDKLGRRTCLMTGAAWMTIWLIVFATTGVADSNGDEIKHKSTSILMICSACFFILGFASTWGPGVWSSIAESAVPTLRARQMALATMSNWIWNFNLAFFTSPITDDIHYAYGYVFVGCCAASFLVVYFFVYETSNLDLEAIQDMFGDPSVKPWNSHKWVPAGCTTRSDAKHDIEHTKPENDEFLTPDQSELRTGDEVPIETGEPA</sequence>
<dbReference type="FunCoup" id="A8Q0P6">
    <property type="interactions" value="202"/>
</dbReference>
<evidence type="ECO:0000256" key="8">
    <source>
        <dbReference type="ARBA" id="ARBA00049119"/>
    </source>
</evidence>
<dbReference type="CDD" id="cd17356">
    <property type="entry name" value="MFS_HXT"/>
    <property type="match status" value="1"/>
</dbReference>
<dbReference type="GeneID" id="5855371"/>
<protein>
    <recommendedName>
        <fullName evidence="12">Major facilitator superfamily (MFS) profile domain-containing protein</fullName>
    </recommendedName>
</protein>
<feature type="transmembrane region" description="Helical" evidence="11">
    <location>
        <begin position="346"/>
        <end position="368"/>
    </location>
</feature>
<keyword evidence="3 9" id="KW-0813">Transport</keyword>
<keyword evidence="7 11" id="KW-0472">Membrane</keyword>
<gene>
    <name evidence="13" type="ORF">MGL_2063</name>
</gene>
<evidence type="ECO:0000256" key="11">
    <source>
        <dbReference type="SAM" id="Phobius"/>
    </source>
</evidence>
<dbReference type="InterPro" id="IPR050360">
    <property type="entry name" value="MFS_Sugar_Transporters"/>
</dbReference>
<comment type="caution">
    <text evidence="13">The sequence shown here is derived from an EMBL/GenBank/DDBJ whole genome shotgun (WGS) entry which is preliminary data.</text>
</comment>
<dbReference type="VEuPathDB" id="FungiDB:MGL_2063"/>
<evidence type="ECO:0000313" key="13">
    <source>
        <dbReference type="EMBL" id="EDP43850.1"/>
    </source>
</evidence>
<dbReference type="EMBL" id="AAYY01000006">
    <property type="protein sequence ID" value="EDP43850.1"/>
    <property type="molecule type" value="Genomic_DNA"/>
</dbReference>
<evidence type="ECO:0000256" key="1">
    <source>
        <dbReference type="ARBA" id="ARBA00004141"/>
    </source>
</evidence>
<keyword evidence="6 11" id="KW-1133">Transmembrane helix</keyword>
<feature type="transmembrane region" description="Helical" evidence="11">
    <location>
        <begin position="155"/>
        <end position="179"/>
    </location>
</feature>
<dbReference type="PROSITE" id="PS00217">
    <property type="entry name" value="SUGAR_TRANSPORT_2"/>
    <property type="match status" value="1"/>
</dbReference>
<dbReference type="NCBIfam" id="TIGR00879">
    <property type="entry name" value="SP"/>
    <property type="match status" value="1"/>
</dbReference>
<feature type="transmembrane region" description="Helical" evidence="11">
    <location>
        <begin position="447"/>
        <end position="468"/>
    </location>
</feature>
<dbReference type="InterPro" id="IPR020846">
    <property type="entry name" value="MFS_dom"/>
</dbReference>
<feature type="transmembrane region" description="Helical" evidence="11">
    <location>
        <begin position="127"/>
        <end position="143"/>
    </location>
</feature>
<dbReference type="OrthoDB" id="5141738at2759"/>
<dbReference type="InterPro" id="IPR005829">
    <property type="entry name" value="Sugar_transporter_CS"/>
</dbReference>
<feature type="region of interest" description="Disordered" evidence="10">
    <location>
        <begin position="509"/>
        <end position="543"/>
    </location>
</feature>
<dbReference type="OMA" id="EMFQAPR"/>
<dbReference type="PANTHER" id="PTHR48022">
    <property type="entry name" value="PLASTIDIC GLUCOSE TRANSPORTER 4"/>
    <property type="match status" value="1"/>
</dbReference>
<evidence type="ECO:0000259" key="12">
    <source>
        <dbReference type="PROSITE" id="PS50850"/>
    </source>
</evidence>
<dbReference type="SUPFAM" id="SSF103473">
    <property type="entry name" value="MFS general substrate transporter"/>
    <property type="match status" value="1"/>
</dbReference>
<keyword evidence="5 11" id="KW-0812">Transmembrane</keyword>
<feature type="transmembrane region" description="Helical" evidence="11">
    <location>
        <begin position="65"/>
        <end position="84"/>
    </location>
</feature>
<name>A8Q0P6_MALGO</name>
<dbReference type="InterPro" id="IPR036259">
    <property type="entry name" value="MFS_trans_sf"/>
</dbReference>
<keyword evidence="14" id="KW-1185">Reference proteome</keyword>
<feature type="transmembrane region" description="Helical" evidence="11">
    <location>
        <begin position="12"/>
        <end position="32"/>
    </location>
</feature>
<feature type="compositionally biased region" description="Basic and acidic residues" evidence="10">
    <location>
        <begin position="509"/>
        <end position="518"/>
    </location>
</feature>
<evidence type="ECO:0000313" key="14">
    <source>
        <dbReference type="Proteomes" id="UP000008837"/>
    </source>
</evidence>
<accession>A8Q0P6</accession>
<dbReference type="PROSITE" id="PS50850">
    <property type="entry name" value="MFS"/>
    <property type="match status" value="1"/>
</dbReference>
<feature type="domain" description="Major facilitator superfamily (MFS) profile" evidence="12">
    <location>
        <begin position="19"/>
        <end position="472"/>
    </location>
</feature>
<dbReference type="Proteomes" id="UP000008837">
    <property type="component" value="Unassembled WGS sequence"/>
</dbReference>
<dbReference type="InParanoid" id="A8Q0P6"/>
<dbReference type="GO" id="GO:0005351">
    <property type="term" value="F:carbohydrate:proton symporter activity"/>
    <property type="evidence" value="ECO:0007669"/>
    <property type="project" value="TreeGrafter"/>
</dbReference>
<evidence type="ECO:0000256" key="2">
    <source>
        <dbReference type="ARBA" id="ARBA00010992"/>
    </source>
</evidence>
<dbReference type="Pfam" id="PF00083">
    <property type="entry name" value="Sugar_tr"/>
    <property type="match status" value="1"/>
</dbReference>
<feature type="transmembrane region" description="Helical" evidence="11">
    <location>
        <begin position="380"/>
        <end position="399"/>
    </location>
</feature>
<feature type="transmembrane region" description="Helical" evidence="11">
    <location>
        <begin position="96"/>
        <end position="115"/>
    </location>
</feature>
<comment type="catalytic activity">
    <reaction evidence="8">
        <text>myo-inositol(out) + H(+)(out) = myo-inositol(in) + H(+)(in)</text>
        <dbReference type="Rhea" id="RHEA:60364"/>
        <dbReference type="ChEBI" id="CHEBI:15378"/>
        <dbReference type="ChEBI" id="CHEBI:17268"/>
    </reaction>
</comment>
<evidence type="ECO:0000256" key="3">
    <source>
        <dbReference type="ARBA" id="ARBA00022448"/>
    </source>
</evidence>
<evidence type="ECO:0000256" key="9">
    <source>
        <dbReference type="RuleBase" id="RU003346"/>
    </source>
</evidence>
<feature type="transmembrane region" description="Helical" evidence="11">
    <location>
        <begin position="279"/>
        <end position="298"/>
    </location>
</feature>
<dbReference type="PANTHER" id="PTHR48022:SF75">
    <property type="entry name" value="GALACTOSE TRANSPORTER-RELATED"/>
    <property type="match status" value="1"/>
</dbReference>
<dbReference type="KEGG" id="mgl:MGL_2063"/>
<dbReference type="GO" id="GO:0005886">
    <property type="term" value="C:plasma membrane"/>
    <property type="evidence" value="ECO:0007669"/>
    <property type="project" value="TreeGrafter"/>
</dbReference>
<feature type="transmembrane region" description="Helical" evidence="11">
    <location>
        <begin position="191"/>
        <end position="208"/>
    </location>
</feature>
<dbReference type="RefSeq" id="XP_001731064.1">
    <property type="nucleotide sequence ID" value="XM_001731012.1"/>
</dbReference>
<comment type="similarity">
    <text evidence="2 9">Belongs to the major facilitator superfamily. Sugar transporter (TC 2.A.1.1) family.</text>
</comment>
<evidence type="ECO:0000256" key="4">
    <source>
        <dbReference type="ARBA" id="ARBA00022597"/>
    </source>
</evidence>